<evidence type="ECO:0000313" key="2">
    <source>
        <dbReference type="Proteomes" id="UP001165960"/>
    </source>
</evidence>
<organism evidence="1 2">
    <name type="scientific">Entomophthora muscae</name>
    <dbReference type="NCBI Taxonomy" id="34485"/>
    <lineage>
        <taxon>Eukaryota</taxon>
        <taxon>Fungi</taxon>
        <taxon>Fungi incertae sedis</taxon>
        <taxon>Zoopagomycota</taxon>
        <taxon>Entomophthoromycotina</taxon>
        <taxon>Entomophthoromycetes</taxon>
        <taxon>Entomophthorales</taxon>
        <taxon>Entomophthoraceae</taxon>
        <taxon>Entomophthora</taxon>
    </lineage>
</organism>
<accession>A0ACC2UNV6</accession>
<name>A0ACC2UNV6_9FUNG</name>
<proteinExistence type="predicted"/>
<keyword evidence="2" id="KW-1185">Reference proteome</keyword>
<dbReference type="EMBL" id="QTSX02000088">
    <property type="protein sequence ID" value="KAJ9088809.1"/>
    <property type="molecule type" value="Genomic_DNA"/>
</dbReference>
<sequence length="188" mass="21654">MCVQVFQNMTLGKDCSWVDPTRSFSQFNTCPPKSDILLMKEIKASKGYYLANGCNPKDFKDMYWFSGPEQISKEITCHRENVCQVKVYWSPEKKWLFDISVVQEAFTLQSTTFSSIPLDKLELNQKAELKLYGPVSGKVTFNQIFRGIKAEYQIIVLFSRPSVSDKKVITHLEPIYIDHSVPDGIFLF</sequence>
<gene>
    <name evidence="1" type="ORF">DSO57_1019531</name>
</gene>
<evidence type="ECO:0000313" key="1">
    <source>
        <dbReference type="EMBL" id="KAJ9088809.1"/>
    </source>
</evidence>
<reference evidence="1" key="1">
    <citation type="submission" date="2022-04" db="EMBL/GenBank/DDBJ databases">
        <title>Genome of the entomopathogenic fungus Entomophthora muscae.</title>
        <authorList>
            <person name="Elya C."/>
            <person name="Lovett B.R."/>
            <person name="Lee E."/>
            <person name="Macias A.M."/>
            <person name="Hajek A.E."/>
            <person name="De Bivort B.L."/>
            <person name="Kasson M.T."/>
            <person name="De Fine Licht H.H."/>
            <person name="Stajich J.E."/>
        </authorList>
    </citation>
    <scope>NUCLEOTIDE SEQUENCE</scope>
    <source>
        <strain evidence="1">Berkeley</strain>
    </source>
</reference>
<comment type="caution">
    <text evidence="1">The sequence shown here is derived from an EMBL/GenBank/DDBJ whole genome shotgun (WGS) entry which is preliminary data.</text>
</comment>
<protein>
    <submittedName>
        <fullName evidence="1">Uncharacterized protein</fullName>
    </submittedName>
</protein>
<dbReference type="Proteomes" id="UP001165960">
    <property type="component" value="Unassembled WGS sequence"/>
</dbReference>